<dbReference type="SUPFAM" id="SSF46785">
    <property type="entry name" value="Winged helix' DNA-binding domain"/>
    <property type="match status" value="1"/>
</dbReference>
<feature type="domain" description="Primase C-terminal 1" evidence="1">
    <location>
        <begin position="189"/>
        <end position="255"/>
    </location>
</feature>
<dbReference type="Pfam" id="PF13481">
    <property type="entry name" value="AAA_25"/>
    <property type="match status" value="1"/>
</dbReference>
<accession>A0ABT8G359</accession>
<feature type="domain" description="DNA primase/polymerase bifunctional N-terminal" evidence="2">
    <location>
        <begin position="1"/>
        <end position="169"/>
    </location>
</feature>
<dbReference type="Pfam" id="PF08708">
    <property type="entry name" value="PriCT_1"/>
    <property type="match status" value="1"/>
</dbReference>
<dbReference type="PROSITE" id="PS51257">
    <property type="entry name" value="PROKAR_LIPOPROTEIN"/>
    <property type="match status" value="1"/>
</dbReference>
<dbReference type="RefSeq" id="WP_301129300.1">
    <property type="nucleotide sequence ID" value="NZ_JAUHPV010000006.1"/>
</dbReference>
<comment type="caution">
    <text evidence="3">The sequence shown here is derived from an EMBL/GenBank/DDBJ whole genome shotgun (WGS) entry which is preliminary data.</text>
</comment>
<dbReference type="Gene3D" id="3.40.50.300">
    <property type="entry name" value="P-loop containing nucleotide triphosphate hydrolases"/>
    <property type="match status" value="1"/>
</dbReference>
<keyword evidence="4" id="KW-1185">Reference proteome</keyword>
<dbReference type="InterPro" id="IPR015330">
    <property type="entry name" value="DNA_primase/pol_bifunc_N"/>
</dbReference>
<dbReference type="SMART" id="SM00943">
    <property type="entry name" value="Prim-Pol"/>
    <property type="match status" value="1"/>
</dbReference>
<dbReference type="CDD" id="cd04859">
    <property type="entry name" value="Prim_Pol"/>
    <property type="match status" value="1"/>
</dbReference>
<name>A0ABT8G359_9MICO</name>
<dbReference type="SUPFAM" id="SSF56747">
    <property type="entry name" value="Prim-pol domain"/>
    <property type="match status" value="1"/>
</dbReference>
<dbReference type="Proteomes" id="UP001172738">
    <property type="component" value="Unassembled WGS sequence"/>
</dbReference>
<dbReference type="Pfam" id="PF09250">
    <property type="entry name" value="Prim-Pol"/>
    <property type="match status" value="1"/>
</dbReference>
<dbReference type="InterPro" id="IPR014820">
    <property type="entry name" value="PriCT_1"/>
</dbReference>
<dbReference type="InterPro" id="IPR027417">
    <property type="entry name" value="P-loop_NTPase"/>
</dbReference>
<proteinExistence type="predicted"/>
<gene>
    <name evidence="3" type="ORF">QQX04_11265</name>
</gene>
<dbReference type="SMART" id="SM00942">
    <property type="entry name" value="PriCT_1"/>
    <property type="match status" value="1"/>
</dbReference>
<evidence type="ECO:0000313" key="3">
    <source>
        <dbReference type="EMBL" id="MDN4473571.1"/>
    </source>
</evidence>
<organism evidence="3 4">
    <name type="scientific">Demequina zhanjiangensis</name>
    <dbReference type="NCBI Taxonomy" id="3051659"/>
    <lineage>
        <taxon>Bacteria</taxon>
        <taxon>Bacillati</taxon>
        <taxon>Actinomycetota</taxon>
        <taxon>Actinomycetes</taxon>
        <taxon>Micrococcales</taxon>
        <taxon>Demequinaceae</taxon>
        <taxon>Demequina</taxon>
    </lineage>
</organism>
<dbReference type="InterPro" id="IPR036390">
    <property type="entry name" value="WH_DNA-bd_sf"/>
</dbReference>
<evidence type="ECO:0000259" key="2">
    <source>
        <dbReference type="SMART" id="SM00943"/>
    </source>
</evidence>
<protein>
    <submittedName>
        <fullName evidence="3">Bifunctional DNA primase/polymerase</fullName>
    </submittedName>
</protein>
<evidence type="ECO:0000313" key="4">
    <source>
        <dbReference type="Proteomes" id="UP001172738"/>
    </source>
</evidence>
<dbReference type="EMBL" id="JAUHPV010000006">
    <property type="protein sequence ID" value="MDN4473571.1"/>
    <property type="molecule type" value="Genomic_DNA"/>
</dbReference>
<sequence length="650" mass="70682">MARGWEIFPCHSVVGGVCSCGDLQCTDQGKHPRTPQGFKDATTDLNAVREWFARWPDANWAVATGKRSGVVVIDLDLKLGVHGRDSLNWYCAENDVALPETYEVATGGGGTHLYFKCPDGGLGNRVGWLNNVDVRGDGGYVVLPGSSHKSGRDYALAVDMQIAALPGAMAQDISSRLGSADRTDWKRPDSAVAGFPEGERDDSLFRLACSLRRRLGDDRAAVEALILIAAANSTPPFPEKDALRKVEQAFQQDHSDDFDLSQVPFAAPEGDLYEFLRDLDPEMLRDVEKAVRARTVRDLAERVRREKRAAKYGDSAALDGAEFMFGEASEYVPIWGDGERLLWAEKGGLMIASDQGLGKSLTAQQIIAARLGIGPGDLLGLPVHPLSEDRSVVYLALDRPNQIARSMSRLFDSEAGQNVAYERLRVWTKPLPLDVLGDPFAFADWVQDTFGETVGDLVIDSVKDLTPANLSNGEVGQALDMAWKECRARGISTLILHHERKTGNDVSRANRQPALDNIYGSVWLTSGMDSVVHIQGKQGENVVTYSHLKHILEGLDPITAMHDQEHGRTEVLDAGSSRPGSVGKGEAIFHAIASRSARGETVTVAQIVGETGISQATVNRQVKALRDEGRIEEATPYDKATATPATYRAA</sequence>
<dbReference type="SUPFAM" id="SSF52540">
    <property type="entry name" value="P-loop containing nucleoside triphosphate hydrolases"/>
    <property type="match status" value="1"/>
</dbReference>
<evidence type="ECO:0000259" key="1">
    <source>
        <dbReference type="SMART" id="SM00942"/>
    </source>
</evidence>
<reference evidence="3" key="1">
    <citation type="submission" date="2023-06" db="EMBL/GenBank/DDBJ databases">
        <title>SYSU T00b26.</title>
        <authorList>
            <person name="Gao L."/>
            <person name="Fang B.-Z."/>
            <person name="Li W.-J."/>
        </authorList>
    </citation>
    <scope>NUCLEOTIDE SEQUENCE</scope>
    <source>
        <strain evidence="3">SYSU T00b26</strain>
    </source>
</reference>